<evidence type="ECO:0000313" key="7">
    <source>
        <dbReference type="EMBL" id="MFD2115315.1"/>
    </source>
</evidence>
<organism evidence="7 8">
    <name type="scientific">Paenibacillus yanchengensis</name>
    <dbReference type="NCBI Taxonomy" id="2035833"/>
    <lineage>
        <taxon>Bacteria</taxon>
        <taxon>Bacillati</taxon>
        <taxon>Bacillota</taxon>
        <taxon>Bacilli</taxon>
        <taxon>Bacillales</taxon>
        <taxon>Paenibacillaceae</taxon>
        <taxon>Paenibacillus</taxon>
    </lineage>
</organism>
<name>A0ABW4YHV0_9BACL</name>
<evidence type="ECO:0000259" key="6">
    <source>
        <dbReference type="Pfam" id="PF18564"/>
    </source>
</evidence>
<evidence type="ECO:0000259" key="5">
    <source>
        <dbReference type="Pfam" id="PF00150"/>
    </source>
</evidence>
<dbReference type="InterPro" id="IPR017853">
    <property type="entry name" value="GH"/>
</dbReference>
<dbReference type="Pfam" id="PF00150">
    <property type="entry name" value="Cellulase"/>
    <property type="match status" value="1"/>
</dbReference>
<dbReference type="InterPro" id="IPR052066">
    <property type="entry name" value="Glycosphingolipid_Hydrolases"/>
</dbReference>
<dbReference type="Gene3D" id="3.20.20.80">
    <property type="entry name" value="Glycosidases"/>
    <property type="match status" value="1"/>
</dbReference>
<reference evidence="8" key="1">
    <citation type="journal article" date="2019" name="Int. J. Syst. Evol. Microbiol.">
        <title>The Global Catalogue of Microorganisms (GCM) 10K type strain sequencing project: providing services to taxonomists for standard genome sequencing and annotation.</title>
        <authorList>
            <consortium name="The Broad Institute Genomics Platform"/>
            <consortium name="The Broad Institute Genome Sequencing Center for Infectious Disease"/>
            <person name="Wu L."/>
            <person name="Ma J."/>
        </authorList>
    </citation>
    <scope>NUCLEOTIDE SEQUENCE [LARGE SCALE GENOMIC DNA]</scope>
    <source>
        <strain evidence="8">GH52</strain>
    </source>
</reference>
<dbReference type="InterPro" id="IPR013780">
    <property type="entry name" value="Glyco_hydro_b"/>
</dbReference>
<dbReference type="Pfam" id="PF18564">
    <property type="entry name" value="Glyco_hydro_5_C"/>
    <property type="match status" value="1"/>
</dbReference>
<sequence length="498" mass="56180">MKAIRTDGSRFIDKDGRHVILHGISMVCKDKSKNFIDDWTETDFAKLKEWGFNVIRLGIIWDGIEPEPGKYDDNYLENIRKWMQLANKYDQYVFLDMHQDLYSQQYADGAPDWATMTDEHVYQATELWSDAYLFDRAVQTAFDHFWNNTAASDGIGLQDHYAAAWGHAVKTLSNEPNLIGYDIMNEPFIGSDVYNIVVSLFSRFAQLMTDATGQQVEVEQLFEVWLDPEKKMEALQMLDDPAAYGSVMNAAGEAQAYFEREVLSPFNNKVAAAIREVDQHGILFLETNYFSNMGVESSIAPVTNAAGIRDAEQCYAPHGYDLVTDSDFVHAANNDRIDFIFEQHEKTRQRLNMPMMIGEWGAYGESEIAEAAALHIQTVFEKLLVSDAYWCYLYPEMDRYSSFKGVQRSYPMAASGPIDSYSFVHATNTFQLAWQEDASVTAPTVIYFPNLAATQQTSLTIDNNNGAGNYEWVAFDDGVGGLLVIQPIGGGARKVQIG</sequence>
<dbReference type="InterPro" id="IPR041036">
    <property type="entry name" value="GH5_C"/>
</dbReference>
<gene>
    <name evidence="7" type="ORF">ACFSJH_06155</name>
</gene>
<protein>
    <submittedName>
        <fullName evidence="7">Cellulase family glycosylhydrolase</fullName>
    </submittedName>
</protein>
<dbReference type="SUPFAM" id="SSF51445">
    <property type="entry name" value="(Trans)glycosidases"/>
    <property type="match status" value="1"/>
</dbReference>
<dbReference type="PANTHER" id="PTHR31308">
    <property type="match status" value="1"/>
</dbReference>
<evidence type="ECO:0000256" key="4">
    <source>
        <dbReference type="RuleBase" id="RU361153"/>
    </source>
</evidence>
<dbReference type="Proteomes" id="UP001597362">
    <property type="component" value="Unassembled WGS sequence"/>
</dbReference>
<dbReference type="EMBL" id="JBHUHO010000015">
    <property type="protein sequence ID" value="MFD2115315.1"/>
    <property type="molecule type" value="Genomic_DNA"/>
</dbReference>
<feature type="domain" description="Glycoside hydrolase family 5 C-terminal" evidence="6">
    <location>
        <begin position="408"/>
        <end position="471"/>
    </location>
</feature>
<dbReference type="Gene3D" id="2.60.40.1180">
    <property type="entry name" value="Golgi alpha-mannosidase II"/>
    <property type="match status" value="1"/>
</dbReference>
<dbReference type="InterPro" id="IPR001547">
    <property type="entry name" value="Glyco_hydro_5"/>
</dbReference>
<comment type="caution">
    <text evidence="7">The sequence shown here is derived from an EMBL/GenBank/DDBJ whole genome shotgun (WGS) entry which is preliminary data.</text>
</comment>
<comment type="similarity">
    <text evidence="1 4">Belongs to the glycosyl hydrolase 5 (cellulase A) family.</text>
</comment>
<accession>A0ABW4YHV0</accession>
<feature type="domain" description="Glycoside hydrolase family 5" evidence="5">
    <location>
        <begin position="13"/>
        <end position="392"/>
    </location>
</feature>
<keyword evidence="2 4" id="KW-0378">Hydrolase</keyword>
<evidence type="ECO:0000313" key="8">
    <source>
        <dbReference type="Proteomes" id="UP001597362"/>
    </source>
</evidence>
<evidence type="ECO:0000256" key="3">
    <source>
        <dbReference type="ARBA" id="ARBA00023295"/>
    </source>
</evidence>
<dbReference type="PANTHER" id="PTHR31308:SF3">
    <property type="entry name" value="ENDOGLYCOCERAMIDASE"/>
    <property type="match status" value="1"/>
</dbReference>
<evidence type="ECO:0000256" key="2">
    <source>
        <dbReference type="ARBA" id="ARBA00022801"/>
    </source>
</evidence>
<evidence type="ECO:0000256" key="1">
    <source>
        <dbReference type="ARBA" id="ARBA00005641"/>
    </source>
</evidence>
<keyword evidence="3 4" id="KW-0326">Glycosidase</keyword>
<proteinExistence type="inferred from homology"/>
<dbReference type="RefSeq" id="WP_377770353.1">
    <property type="nucleotide sequence ID" value="NZ_JBHUHO010000015.1"/>
</dbReference>
<keyword evidence="8" id="KW-1185">Reference proteome</keyword>